<dbReference type="Proteomes" id="UP000333828">
    <property type="component" value="Unassembled WGS sequence"/>
</dbReference>
<evidence type="ECO:0000313" key="3">
    <source>
        <dbReference type="Proteomes" id="UP000333828"/>
    </source>
</evidence>
<dbReference type="InterPro" id="IPR000073">
    <property type="entry name" value="AB_hydrolase_1"/>
</dbReference>
<accession>A0A5E4XXT1</accession>
<evidence type="ECO:0000259" key="1">
    <source>
        <dbReference type="Pfam" id="PF12697"/>
    </source>
</evidence>
<sequence length="253" mass="27122">MEIRRVGTPGGFPVVALHGIQGTNESWVPLATTLGDAFEFILPNLPGRGDAAFPDAPAACSADAFARLVSGVIEHEVGARPYVLAGWSMGVSVILELMAQLANGTARHAPPVAVMLMSGTAQLNEVRWFGASGETALLEEIRQREIRLGLTRAAHPQVVAWTWQALKPVSHLAHLTHVTMPALIVHGSDDEDCPVAHAHRMHEGIRDATLHVIPGARHSLLTQNTQAVGVAVRAFLSRHSAPSQPPFNRKENS</sequence>
<dbReference type="InterPro" id="IPR050266">
    <property type="entry name" value="AB_hydrolase_sf"/>
</dbReference>
<gene>
    <name evidence="2" type="primary">menH_2</name>
    <name evidence="2" type="ORF">PIN31115_04145</name>
</gene>
<dbReference type="AlphaFoldDB" id="A0A5E4XXT1"/>
<keyword evidence="3" id="KW-1185">Reference proteome</keyword>
<reference evidence="2 3" key="1">
    <citation type="submission" date="2019-08" db="EMBL/GenBank/DDBJ databases">
        <authorList>
            <person name="Peeters C."/>
        </authorList>
    </citation>
    <scope>NUCLEOTIDE SEQUENCE [LARGE SCALE GENOMIC DNA]</scope>
    <source>
        <strain evidence="2 3">LMG 31115</strain>
    </source>
</reference>
<dbReference type="PANTHER" id="PTHR43798">
    <property type="entry name" value="MONOACYLGLYCEROL LIPASE"/>
    <property type="match status" value="1"/>
</dbReference>
<dbReference type="PANTHER" id="PTHR43798:SF33">
    <property type="entry name" value="HYDROLASE, PUTATIVE (AFU_ORTHOLOGUE AFUA_2G14860)-RELATED"/>
    <property type="match status" value="1"/>
</dbReference>
<evidence type="ECO:0000313" key="2">
    <source>
        <dbReference type="EMBL" id="VVE41150.1"/>
    </source>
</evidence>
<organism evidence="2 3">
    <name type="scientific">Pandoraea iniqua</name>
    <dbReference type="NCBI Taxonomy" id="2508288"/>
    <lineage>
        <taxon>Bacteria</taxon>
        <taxon>Pseudomonadati</taxon>
        <taxon>Pseudomonadota</taxon>
        <taxon>Betaproteobacteria</taxon>
        <taxon>Burkholderiales</taxon>
        <taxon>Burkholderiaceae</taxon>
        <taxon>Pandoraea</taxon>
    </lineage>
</organism>
<dbReference type="SUPFAM" id="SSF53474">
    <property type="entry name" value="alpha/beta-Hydrolases"/>
    <property type="match status" value="1"/>
</dbReference>
<dbReference type="Pfam" id="PF12697">
    <property type="entry name" value="Abhydrolase_6"/>
    <property type="match status" value="1"/>
</dbReference>
<dbReference type="GO" id="GO:0070205">
    <property type="term" value="F:2-succinyl-6-hydroxy-2,4-cyclohexadiene-1-carboxylate synthase activity"/>
    <property type="evidence" value="ECO:0007669"/>
    <property type="project" value="UniProtKB-EC"/>
</dbReference>
<keyword evidence="2" id="KW-0456">Lyase</keyword>
<protein>
    <submittedName>
        <fullName evidence="2">2-succinyl-6-hydroxy-2, 4-cyclohexadiene-1-carboxylate synthase</fullName>
        <ecNumber evidence="2">4.2.99.20</ecNumber>
    </submittedName>
</protein>
<dbReference type="Gene3D" id="3.40.50.1820">
    <property type="entry name" value="alpha/beta hydrolase"/>
    <property type="match status" value="1"/>
</dbReference>
<feature type="domain" description="AB hydrolase-1" evidence="1">
    <location>
        <begin position="14"/>
        <end position="227"/>
    </location>
</feature>
<dbReference type="RefSeq" id="WP_150685640.1">
    <property type="nucleotide sequence ID" value="NZ_CABPSI010000004.1"/>
</dbReference>
<dbReference type="GO" id="GO:0016020">
    <property type="term" value="C:membrane"/>
    <property type="evidence" value="ECO:0007669"/>
    <property type="project" value="TreeGrafter"/>
</dbReference>
<name>A0A5E4XXT1_9BURK</name>
<proteinExistence type="predicted"/>
<dbReference type="EMBL" id="CABPSI010000004">
    <property type="protein sequence ID" value="VVE41150.1"/>
    <property type="molecule type" value="Genomic_DNA"/>
</dbReference>
<dbReference type="EC" id="4.2.99.20" evidence="2"/>
<dbReference type="InterPro" id="IPR029058">
    <property type="entry name" value="AB_hydrolase_fold"/>
</dbReference>